<feature type="signal peptide" evidence="1">
    <location>
        <begin position="1"/>
        <end position="17"/>
    </location>
</feature>
<dbReference type="InterPro" id="IPR050275">
    <property type="entry name" value="PGM_Phosphatase"/>
</dbReference>
<evidence type="ECO:0008006" key="4">
    <source>
        <dbReference type="Google" id="ProtNLM"/>
    </source>
</evidence>
<dbReference type="GeneID" id="54571882"/>
<dbReference type="PANTHER" id="PTHR48100">
    <property type="entry name" value="BROAD-SPECIFICITY PHOSPHATASE YOR283W-RELATED"/>
    <property type="match status" value="1"/>
</dbReference>
<name>A0A6A6C3V8_ZASCE</name>
<dbReference type="Pfam" id="PF00300">
    <property type="entry name" value="His_Phos_1"/>
    <property type="match status" value="1"/>
</dbReference>
<proteinExistence type="predicted"/>
<dbReference type="AlphaFoldDB" id="A0A6A6C3V8"/>
<dbReference type="InterPro" id="IPR013078">
    <property type="entry name" value="His_Pase_superF_clade-1"/>
</dbReference>
<feature type="chain" id="PRO_5025497850" description="Phosphoglycerate mutase-like protein" evidence="1">
    <location>
        <begin position="18"/>
        <end position="418"/>
    </location>
</feature>
<dbReference type="GO" id="GO:0005737">
    <property type="term" value="C:cytoplasm"/>
    <property type="evidence" value="ECO:0007669"/>
    <property type="project" value="TreeGrafter"/>
</dbReference>
<dbReference type="SMART" id="SM00855">
    <property type="entry name" value="PGAM"/>
    <property type="match status" value="1"/>
</dbReference>
<evidence type="ECO:0000256" key="1">
    <source>
        <dbReference type="SAM" id="SignalP"/>
    </source>
</evidence>
<dbReference type="PANTHER" id="PTHR48100:SF1">
    <property type="entry name" value="HISTIDINE PHOSPHATASE FAMILY PROTEIN-RELATED"/>
    <property type="match status" value="1"/>
</dbReference>
<accession>A0A6A6C3V8</accession>
<evidence type="ECO:0000313" key="2">
    <source>
        <dbReference type="EMBL" id="KAF2160870.1"/>
    </source>
</evidence>
<keyword evidence="3" id="KW-1185">Reference proteome</keyword>
<dbReference type="Proteomes" id="UP000799537">
    <property type="component" value="Unassembled WGS sequence"/>
</dbReference>
<gene>
    <name evidence="2" type="ORF">M409DRAFT_70175</name>
</gene>
<dbReference type="SUPFAM" id="SSF53254">
    <property type="entry name" value="Phosphoglycerate mutase-like"/>
    <property type="match status" value="1"/>
</dbReference>
<sequence length="418" mass="45641">MLSTLALAALAVPLTTAASLNVTDPNGYIQYTTITGYFLQDDPSTNASTFNYTQSNFGLINQTYPTTANLTNLTQWQAFETQVNSLNANAPLNTVYKVLFMGRHGEGYHNAAESFYTTPNWNCYWAELTGNSTASWVDAQLTSNGILQAQIAHNFWLHEISTQKIPQPQSYYTSPLSRCLATANITFSGIPTPEYYPFVPTVKELLREGISIHTCDHRSNKTYIHDTYPGYAIEAGFNEYDELWNGVTAEPDSAHEYRMLRLLDDVFTSDDHTWISFTSHSGTIATILDVIGHRTFSLATGSVIPVLVKAEFLPSSSAPSTSIGSYTTSTWCHNGPPISSVSSLAQGCVCSATTGPLPSLNTQAPFVPGQTAPINEYTTTTTVVTSTSTAKGHHTTSHHGGPGGYPPWWGPRPTGWYM</sequence>
<dbReference type="RefSeq" id="XP_033661759.1">
    <property type="nucleotide sequence ID" value="XM_033818610.1"/>
</dbReference>
<dbReference type="Gene3D" id="3.40.50.1240">
    <property type="entry name" value="Phosphoglycerate mutase-like"/>
    <property type="match status" value="1"/>
</dbReference>
<dbReference type="EMBL" id="ML993623">
    <property type="protein sequence ID" value="KAF2160870.1"/>
    <property type="molecule type" value="Genomic_DNA"/>
</dbReference>
<organism evidence="2 3">
    <name type="scientific">Zasmidium cellare ATCC 36951</name>
    <dbReference type="NCBI Taxonomy" id="1080233"/>
    <lineage>
        <taxon>Eukaryota</taxon>
        <taxon>Fungi</taxon>
        <taxon>Dikarya</taxon>
        <taxon>Ascomycota</taxon>
        <taxon>Pezizomycotina</taxon>
        <taxon>Dothideomycetes</taxon>
        <taxon>Dothideomycetidae</taxon>
        <taxon>Mycosphaerellales</taxon>
        <taxon>Mycosphaerellaceae</taxon>
        <taxon>Zasmidium</taxon>
    </lineage>
</organism>
<evidence type="ECO:0000313" key="3">
    <source>
        <dbReference type="Proteomes" id="UP000799537"/>
    </source>
</evidence>
<protein>
    <recommendedName>
        <fullName evidence="4">Phosphoglycerate mutase-like protein</fullName>
    </recommendedName>
</protein>
<dbReference type="GO" id="GO:0016791">
    <property type="term" value="F:phosphatase activity"/>
    <property type="evidence" value="ECO:0007669"/>
    <property type="project" value="TreeGrafter"/>
</dbReference>
<reference evidence="2" key="1">
    <citation type="journal article" date="2020" name="Stud. Mycol.">
        <title>101 Dothideomycetes genomes: a test case for predicting lifestyles and emergence of pathogens.</title>
        <authorList>
            <person name="Haridas S."/>
            <person name="Albert R."/>
            <person name="Binder M."/>
            <person name="Bloem J."/>
            <person name="Labutti K."/>
            <person name="Salamov A."/>
            <person name="Andreopoulos B."/>
            <person name="Baker S."/>
            <person name="Barry K."/>
            <person name="Bills G."/>
            <person name="Bluhm B."/>
            <person name="Cannon C."/>
            <person name="Castanera R."/>
            <person name="Culley D."/>
            <person name="Daum C."/>
            <person name="Ezra D."/>
            <person name="Gonzalez J."/>
            <person name="Henrissat B."/>
            <person name="Kuo A."/>
            <person name="Liang C."/>
            <person name="Lipzen A."/>
            <person name="Lutzoni F."/>
            <person name="Magnuson J."/>
            <person name="Mondo S."/>
            <person name="Nolan M."/>
            <person name="Ohm R."/>
            <person name="Pangilinan J."/>
            <person name="Park H.-J."/>
            <person name="Ramirez L."/>
            <person name="Alfaro M."/>
            <person name="Sun H."/>
            <person name="Tritt A."/>
            <person name="Yoshinaga Y."/>
            <person name="Zwiers L.-H."/>
            <person name="Turgeon B."/>
            <person name="Goodwin S."/>
            <person name="Spatafora J."/>
            <person name="Crous P."/>
            <person name="Grigoriev I."/>
        </authorList>
    </citation>
    <scope>NUCLEOTIDE SEQUENCE</scope>
    <source>
        <strain evidence="2">ATCC 36951</strain>
    </source>
</reference>
<keyword evidence="1" id="KW-0732">Signal</keyword>
<dbReference type="OrthoDB" id="496981at2759"/>
<dbReference type="InterPro" id="IPR029033">
    <property type="entry name" value="His_PPase_superfam"/>
</dbReference>
<dbReference type="CDD" id="cd07067">
    <property type="entry name" value="HP_PGM_like"/>
    <property type="match status" value="1"/>
</dbReference>